<dbReference type="InterPro" id="IPR024954">
    <property type="entry name" value="SSRP1_DD"/>
</dbReference>
<evidence type="ECO:0000313" key="3">
    <source>
        <dbReference type="EMBL" id="KAG5457345.1"/>
    </source>
</evidence>
<dbReference type="Gene3D" id="2.30.29.220">
    <property type="entry name" value="Structure-specific recognition protein (SSRP1)"/>
    <property type="match status" value="1"/>
</dbReference>
<feature type="coiled-coil region" evidence="1">
    <location>
        <begin position="147"/>
        <end position="174"/>
    </location>
</feature>
<evidence type="ECO:0000256" key="1">
    <source>
        <dbReference type="SAM" id="Coils"/>
    </source>
</evidence>
<sequence>MLQPLLVSHLCPRTTTPCGKAGTKGVQLTRIQLGKNRIDGYVGDRESFYSLRVYSAEVYAVMLSSWHASLILLSLIVDKKPAFEIPLEEIANTSLAAKNEVSIEFLTAEEAAAYVAPGSRKRAGKKVPDQLVEMRFYIPGTVTERTKKAKLEEAQDVKEEEDESESEVQNAAAAFHELLKARAEVGNVSGGGIVLFQEILCLTPRW</sequence>
<evidence type="ECO:0000259" key="2">
    <source>
        <dbReference type="Pfam" id="PF03531"/>
    </source>
</evidence>
<proteinExistence type="predicted"/>
<feature type="domain" description="SSRP1 dimerization" evidence="2">
    <location>
        <begin position="73"/>
        <end position="141"/>
    </location>
</feature>
<comment type="caution">
    <text evidence="3">The sequence shown here is derived from an EMBL/GenBank/DDBJ whole genome shotgun (WGS) entry which is preliminary data.</text>
</comment>
<dbReference type="PANTHER" id="PTHR45849:SF1">
    <property type="entry name" value="FACT COMPLEX SUBUNIT SSRP1"/>
    <property type="match status" value="1"/>
</dbReference>
<dbReference type="GO" id="GO:0042393">
    <property type="term" value="F:histone binding"/>
    <property type="evidence" value="ECO:0007669"/>
    <property type="project" value="TreeGrafter"/>
</dbReference>
<gene>
    <name evidence="3" type="ORF">BJ554DRAFT_2670</name>
</gene>
<dbReference type="OrthoDB" id="498543at2759"/>
<dbReference type="GO" id="GO:0031491">
    <property type="term" value="F:nucleosome binding"/>
    <property type="evidence" value="ECO:0007669"/>
    <property type="project" value="TreeGrafter"/>
</dbReference>
<evidence type="ECO:0000313" key="4">
    <source>
        <dbReference type="Proteomes" id="UP000673691"/>
    </source>
</evidence>
<organism evidence="3 4">
    <name type="scientific">Olpidium bornovanus</name>
    <dbReference type="NCBI Taxonomy" id="278681"/>
    <lineage>
        <taxon>Eukaryota</taxon>
        <taxon>Fungi</taxon>
        <taxon>Fungi incertae sedis</taxon>
        <taxon>Olpidiomycota</taxon>
        <taxon>Olpidiomycotina</taxon>
        <taxon>Olpidiomycetes</taxon>
        <taxon>Olpidiales</taxon>
        <taxon>Olpidiaceae</taxon>
        <taxon>Olpidium</taxon>
    </lineage>
</organism>
<dbReference type="PANTHER" id="PTHR45849">
    <property type="entry name" value="FACT COMPLEX SUBUNIT SSRP1"/>
    <property type="match status" value="1"/>
</dbReference>
<dbReference type="AlphaFoldDB" id="A0A8H7ZQE0"/>
<accession>A0A8H7ZQE0</accession>
<dbReference type="Pfam" id="PF03531">
    <property type="entry name" value="SSrecog"/>
    <property type="match status" value="1"/>
</dbReference>
<dbReference type="EMBL" id="JAEFCI010010241">
    <property type="protein sequence ID" value="KAG5457345.1"/>
    <property type="molecule type" value="Genomic_DNA"/>
</dbReference>
<reference evidence="3 4" key="1">
    <citation type="journal article" name="Sci. Rep.">
        <title>Genome-scale phylogenetic analyses confirm Olpidium as the closest living zoosporic fungus to the non-flagellated, terrestrial fungi.</title>
        <authorList>
            <person name="Chang Y."/>
            <person name="Rochon D."/>
            <person name="Sekimoto S."/>
            <person name="Wang Y."/>
            <person name="Chovatia M."/>
            <person name="Sandor L."/>
            <person name="Salamov A."/>
            <person name="Grigoriev I.V."/>
            <person name="Stajich J.E."/>
            <person name="Spatafora J.W."/>
        </authorList>
    </citation>
    <scope>NUCLEOTIDE SEQUENCE [LARGE SCALE GENOMIC DNA]</scope>
    <source>
        <strain evidence="3">S191</strain>
    </source>
</reference>
<dbReference type="Proteomes" id="UP000673691">
    <property type="component" value="Unassembled WGS sequence"/>
</dbReference>
<dbReference type="InterPro" id="IPR050454">
    <property type="entry name" value="RTT106/SSRP1_HistChap/FACT"/>
</dbReference>
<keyword evidence="1" id="KW-0175">Coiled coil</keyword>
<dbReference type="GO" id="GO:0035101">
    <property type="term" value="C:FACT complex"/>
    <property type="evidence" value="ECO:0007669"/>
    <property type="project" value="TreeGrafter"/>
</dbReference>
<dbReference type="InterPro" id="IPR038167">
    <property type="entry name" value="SSRP1_sf"/>
</dbReference>
<keyword evidence="4" id="KW-1185">Reference proteome</keyword>
<feature type="non-terminal residue" evidence="3">
    <location>
        <position position="206"/>
    </location>
</feature>
<name>A0A8H7ZQE0_9FUNG</name>
<protein>
    <submittedName>
        <fullName evidence="3">Structure-specific recognition protein-domain-containing protein</fullName>
    </submittedName>
</protein>